<reference evidence="3" key="1">
    <citation type="submission" date="2016-11" db="EMBL/GenBank/DDBJ databases">
        <authorList>
            <person name="Varghese N."/>
            <person name="Submissions S."/>
        </authorList>
    </citation>
    <scope>NUCLEOTIDE SEQUENCE [LARGE SCALE GENOMIC DNA]</scope>
    <source>
        <strain evidence="3">DSM 10349</strain>
    </source>
</reference>
<dbReference type="AlphaFoldDB" id="A0A1M6UAC0"/>
<keyword evidence="1" id="KW-0812">Transmembrane</keyword>
<evidence type="ECO:0000313" key="2">
    <source>
        <dbReference type="EMBL" id="SHK66192.1"/>
    </source>
</evidence>
<evidence type="ECO:0000313" key="3">
    <source>
        <dbReference type="Proteomes" id="UP000183997"/>
    </source>
</evidence>
<evidence type="ECO:0000256" key="1">
    <source>
        <dbReference type="SAM" id="Phobius"/>
    </source>
</evidence>
<dbReference type="OrthoDB" id="1786319at2"/>
<sequence>MYQKGQALLKGLERAKRITNSTDITNINWENFDAYQFISEYTDLQDLLLTYKDQPIDIDNIWICELFNEGRIIEQQIEDILDTVKSYPISIFGWRRKWEGQFAKLMQISKDLRDFEQEVLDYQNITIFSDITNSMVSSSQMLRIIKSKESRAYDIIHLKLSGIENKRVSYLSLLVAISVTIISALNYFCK</sequence>
<proteinExistence type="predicted"/>
<name>A0A1M6UAC0_9FIRM</name>
<keyword evidence="1" id="KW-1133">Transmembrane helix</keyword>
<gene>
    <name evidence="2" type="ORF">SAMN02745123_02677</name>
</gene>
<dbReference type="Proteomes" id="UP000183997">
    <property type="component" value="Unassembled WGS sequence"/>
</dbReference>
<keyword evidence="3" id="KW-1185">Reference proteome</keyword>
<organism evidence="2 3">
    <name type="scientific">Desulforamulus aeronauticus DSM 10349</name>
    <dbReference type="NCBI Taxonomy" id="1121421"/>
    <lineage>
        <taxon>Bacteria</taxon>
        <taxon>Bacillati</taxon>
        <taxon>Bacillota</taxon>
        <taxon>Clostridia</taxon>
        <taxon>Eubacteriales</taxon>
        <taxon>Peptococcaceae</taxon>
        <taxon>Desulforamulus</taxon>
    </lineage>
</organism>
<dbReference type="STRING" id="1121421.SAMN02745123_02677"/>
<keyword evidence="1" id="KW-0472">Membrane</keyword>
<feature type="transmembrane region" description="Helical" evidence="1">
    <location>
        <begin position="168"/>
        <end position="188"/>
    </location>
</feature>
<dbReference type="EMBL" id="FRAR01000019">
    <property type="protein sequence ID" value="SHK66192.1"/>
    <property type="molecule type" value="Genomic_DNA"/>
</dbReference>
<dbReference type="RefSeq" id="WP_072915257.1">
    <property type="nucleotide sequence ID" value="NZ_FRAR01000019.1"/>
</dbReference>
<protein>
    <submittedName>
        <fullName evidence="2">Uncharacterized protein</fullName>
    </submittedName>
</protein>
<accession>A0A1M6UAC0</accession>